<evidence type="ECO:0000313" key="1">
    <source>
        <dbReference type="EMBL" id="AIX28351.1"/>
    </source>
</evidence>
<gene>
    <name evidence="1" type="ORF">Syn7803US23_7</name>
</gene>
<organism evidence="1 2">
    <name type="scientific">Synechococcus phage ACG-2014j</name>
    <dbReference type="NCBI Taxonomy" id="1493514"/>
    <lineage>
        <taxon>Viruses</taxon>
        <taxon>Duplodnaviria</taxon>
        <taxon>Heunggongvirae</taxon>
        <taxon>Uroviricota</taxon>
        <taxon>Caudoviricetes</taxon>
        <taxon>Pantevenvirales</taxon>
        <taxon>Kyanoviridae</taxon>
        <taxon>Potamoivirus</taxon>
        <taxon>Potamoivirus tusconj</taxon>
    </lineage>
</organism>
<accession>A0A0E3FJ14</accession>
<sequence length="237" mass="26764">MALPQVVLPTYELEIPSNGKKIKYRPFVVKEEKLLLLALESQDEKHIENAVKQLLKGCIQSRVKLDDLAIFDLEYIFLQIRAVSIGEIVELSITCQDDGTTKVRYNLNLLEVRVQKPEGHSNKIMLSDEMGIMMKYPKFDTFITGSIIGQTPTAESVVNIIAGCIDQLFDGEDVYDSSTTSKKEFVEFLENLTNSQFEKIQKFFESAPKLEHTVKIQNPNTGVENEVVFSGLSSFFG</sequence>
<dbReference type="EMBL" id="KJ019089">
    <property type="protein sequence ID" value="AIX28351.1"/>
    <property type="molecule type" value="Genomic_DNA"/>
</dbReference>
<reference evidence="1 2" key="1">
    <citation type="submission" date="2013-12" db="EMBL/GenBank/DDBJ databases">
        <title>Ecological redundancy of diverse viral populations within a natural community.</title>
        <authorList>
            <person name="Gregory A.C."/>
            <person name="LaButti K."/>
            <person name="Copeland A."/>
            <person name="Woyke T."/>
            <person name="Sullivan M.B."/>
        </authorList>
    </citation>
    <scope>NUCLEOTIDE SEQUENCE [LARGE SCALE GENOMIC DNA]</scope>
    <source>
        <strain evidence="1">Syn7803US23</strain>
    </source>
</reference>
<evidence type="ECO:0000313" key="2">
    <source>
        <dbReference type="Proteomes" id="UP000185285"/>
    </source>
</evidence>
<keyword evidence="2" id="KW-1185">Reference proteome</keyword>
<dbReference type="InterPro" id="IPR024364">
    <property type="entry name" value="Baseplate_phage_T4-like"/>
</dbReference>
<protein>
    <submittedName>
        <fullName evidence="1">Baseplate hub subunit</fullName>
    </submittedName>
</protein>
<proteinExistence type="predicted"/>
<dbReference type="Proteomes" id="UP000185285">
    <property type="component" value="Segment"/>
</dbReference>
<dbReference type="Pfam" id="PF12322">
    <property type="entry name" value="T4_baseplate"/>
    <property type="match status" value="1"/>
</dbReference>
<name>A0A0E3FJ14_9CAUD</name>